<evidence type="ECO:0000256" key="20">
    <source>
        <dbReference type="PROSITE-ProRule" id="PRU10141"/>
    </source>
</evidence>
<dbReference type="SUPFAM" id="SSF56112">
    <property type="entry name" value="Protein kinase-like (PK-like)"/>
    <property type="match status" value="2"/>
</dbReference>
<dbReference type="AlphaFoldDB" id="A0A4S4EV30"/>
<dbReference type="Gene3D" id="1.10.510.10">
    <property type="entry name" value="Transferase(Phosphotransferase) domain 1"/>
    <property type="match status" value="1"/>
</dbReference>
<dbReference type="GO" id="GO:0005886">
    <property type="term" value="C:plasma membrane"/>
    <property type="evidence" value="ECO:0007669"/>
    <property type="project" value="UniProtKB-SubCell"/>
</dbReference>
<feature type="binding site" evidence="20">
    <location>
        <position position="493"/>
    </location>
    <ligand>
        <name>ATP</name>
        <dbReference type="ChEBI" id="CHEBI:30616"/>
    </ligand>
</feature>
<keyword evidence="17" id="KW-0325">Glycoprotein</keyword>
<dbReference type="FunFam" id="3.30.200.20:FF:000451">
    <property type="entry name" value="L-type lectin-domain containing receptor kinase I.9"/>
    <property type="match status" value="1"/>
</dbReference>
<evidence type="ECO:0000256" key="14">
    <source>
        <dbReference type="ARBA" id="ARBA00022989"/>
    </source>
</evidence>
<dbReference type="InterPro" id="IPR001245">
    <property type="entry name" value="Ser-Thr/Tyr_kinase_cat_dom"/>
</dbReference>
<dbReference type="PROSITE" id="PS00107">
    <property type="entry name" value="PROTEIN_KINASE_ATP"/>
    <property type="match status" value="1"/>
</dbReference>
<evidence type="ECO:0000313" key="24">
    <source>
        <dbReference type="EMBL" id="THG20793.1"/>
    </source>
</evidence>
<keyword evidence="14 21" id="KW-1133">Transmembrane helix</keyword>
<feature type="transmembrane region" description="Helical" evidence="21">
    <location>
        <begin position="291"/>
        <end position="315"/>
    </location>
</feature>
<dbReference type="InterPro" id="IPR011009">
    <property type="entry name" value="Kinase-like_dom_sf"/>
</dbReference>
<keyword evidence="12" id="KW-0418">Kinase</keyword>
<evidence type="ECO:0000256" key="12">
    <source>
        <dbReference type="ARBA" id="ARBA00022777"/>
    </source>
</evidence>
<keyword evidence="6" id="KW-0723">Serine/threonine-protein kinase</keyword>
<dbReference type="GO" id="GO:0005524">
    <property type="term" value="F:ATP binding"/>
    <property type="evidence" value="ECO:0007669"/>
    <property type="project" value="UniProtKB-UniRule"/>
</dbReference>
<keyword evidence="8 21" id="KW-0812">Transmembrane</keyword>
<dbReference type="InterPro" id="IPR013320">
    <property type="entry name" value="ConA-like_dom_sf"/>
</dbReference>
<dbReference type="FunFam" id="1.10.510.10:FF:000108">
    <property type="entry name" value="L-type lectin-domain containing receptor kinase S.4"/>
    <property type="match status" value="1"/>
</dbReference>
<keyword evidence="15 21" id="KW-0472">Membrane</keyword>
<dbReference type="PROSITE" id="PS00108">
    <property type="entry name" value="PROTEIN_KINASE_ST"/>
    <property type="match status" value="1"/>
</dbReference>
<dbReference type="SUPFAM" id="SSF49899">
    <property type="entry name" value="Concanavalin A-like lectins/glucanases"/>
    <property type="match status" value="1"/>
</dbReference>
<evidence type="ECO:0000256" key="19">
    <source>
        <dbReference type="ARBA" id="ARBA00048679"/>
    </source>
</evidence>
<dbReference type="Pfam" id="PF07714">
    <property type="entry name" value="PK_Tyr_Ser-Thr"/>
    <property type="match status" value="2"/>
</dbReference>
<dbReference type="FunFam" id="3.30.200.20:FF:000112">
    <property type="entry name" value="Lectin-domain containing receptor kinase A4.3"/>
    <property type="match status" value="1"/>
</dbReference>
<keyword evidence="16" id="KW-0675">Receptor</keyword>
<evidence type="ECO:0000256" key="10">
    <source>
        <dbReference type="ARBA" id="ARBA00022734"/>
    </source>
</evidence>
<sequence length="786" mass="88149">MTTTPKPVHFLLLIYVCLKTLVLAQDENQFIYNGFQGANLHLDGLAQIHPNGLLQLTDTSVLRTGHAFYQLPIKFNDSLPQTLSFSTNFVFVMVPEYPDVSGHGIAFTISPSTNFTGAFESEYLGLLNPTNNGLASNHLLAIELDTIKNRGFNDIDNNHVGIDVNNLTSNDSAPASYYSSSEGKNKTLKLISGNPIQVWIDYDGMESLLNVTLAPIPSPKPNRPLLSTHIDLSPILLDPMYVGFSSSTGATATNHYILGWSFNKSGKAQSIEISKLPPFPHQRKPRGKPGISILVSLVTTIIILIIIIFGVVCCVRRKKYEEIQEDWEQEYGPQRFSYKDLYKATKGFQSTELLGAGGFGKVYRGVLPSSKELIAVKKISHDSKQGMREFVAEIVSMGRLRHRNLVRLLGYCRRKGELLLVYDYMPNGSLDKKKYEEIQEDWEQEYGPQRFSYKDLYKATKGFQSTELLGVGGFGKVYRGVLPSSKELIAVKKISHDSRQGMREFVAEIVSMGRLRHRNLVRLLGYCRRKGELLLVYDYMPNGSLDKFLFGSEQELNWVQRYQILRGVASALQYLHEEWEQVVLHRDVKASNVLLDADLNGRLGDFGLARLYDHGENLETTNVVGTLGYLAPEFSRTGQATTSTDVYSFGAFMLEVACGRKPIETRRLPEERVLIDWVIENWKQGAILETSDPRLRGEYLKEEMELVLKLGLFCSHTNAAVRPSMRQVVQYLDGDALFPNDILLDIVGISTLGVRNEASPEFVSFPSSVLKGFHDSASSSLLHSGR</sequence>
<evidence type="ECO:0000256" key="3">
    <source>
        <dbReference type="ARBA" id="ARBA00010217"/>
    </source>
</evidence>
<dbReference type="PANTHER" id="PTHR27007">
    <property type="match status" value="1"/>
</dbReference>
<comment type="catalytic activity">
    <reaction evidence="19">
        <text>L-seryl-[protein] + ATP = O-phospho-L-seryl-[protein] + ADP + H(+)</text>
        <dbReference type="Rhea" id="RHEA:17989"/>
        <dbReference type="Rhea" id="RHEA-COMP:9863"/>
        <dbReference type="Rhea" id="RHEA-COMP:11604"/>
        <dbReference type="ChEBI" id="CHEBI:15378"/>
        <dbReference type="ChEBI" id="CHEBI:29999"/>
        <dbReference type="ChEBI" id="CHEBI:30616"/>
        <dbReference type="ChEBI" id="CHEBI:83421"/>
        <dbReference type="ChEBI" id="CHEBI:456216"/>
        <dbReference type="EC" id="2.7.11.1"/>
    </reaction>
</comment>
<feature type="domain" description="Protein kinase" evidence="23">
    <location>
        <begin position="463"/>
        <end position="738"/>
    </location>
</feature>
<evidence type="ECO:0000256" key="15">
    <source>
        <dbReference type="ARBA" id="ARBA00023136"/>
    </source>
</evidence>
<dbReference type="CDD" id="cd06899">
    <property type="entry name" value="lectin_legume_LecRK_Arcelin_ConA"/>
    <property type="match status" value="1"/>
</dbReference>
<evidence type="ECO:0000256" key="11">
    <source>
        <dbReference type="ARBA" id="ARBA00022741"/>
    </source>
</evidence>
<dbReference type="GO" id="GO:0004674">
    <property type="term" value="F:protein serine/threonine kinase activity"/>
    <property type="evidence" value="ECO:0007669"/>
    <property type="project" value="UniProtKB-KW"/>
</dbReference>
<dbReference type="SMART" id="SM00220">
    <property type="entry name" value="S_TKc"/>
    <property type="match status" value="1"/>
</dbReference>
<keyword evidence="11 20" id="KW-0547">Nucleotide-binding</keyword>
<evidence type="ECO:0000256" key="5">
    <source>
        <dbReference type="ARBA" id="ARBA00022475"/>
    </source>
</evidence>
<accession>A0A4S4EV30</accession>
<evidence type="ECO:0000256" key="16">
    <source>
        <dbReference type="ARBA" id="ARBA00023170"/>
    </source>
</evidence>
<protein>
    <recommendedName>
        <fullName evidence="4">non-specific serine/threonine protein kinase</fullName>
        <ecNumber evidence="4">2.7.11.1</ecNumber>
    </recommendedName>
</protein>
<dbReference type="FunFam" id="2.60.120.200:FF:000096">
    <property type="entry name" value="L-type lectin-domain containing receptor kinase V.9"/>
    <property type="match status" value="1"/>
</dbReference>
<dbReference type="InterPro" id="IPR001220">
    <property type="entry name" value="Legume_lectin_dom"/>
</dbReference>
<feature type="signal peptide" evidence="22">
    <location>
        <begin position="1"/>
        <end position="24"/>
    </location>
</feature>
<reference evidence="24 25" key="1">
    <citation type="journal article" date="2018" name="Proc. Natl. Acad. Sci. U.S.A.">
        <title>Draft genome sequence of Camellia sinensis var. sinensis provides insights into the evolution of the tea genome and tea quality.</title>
        <authorList>
            <person name="Wei C."/>
            <person name="Yang H."/>
            <person name="Wang S."/>
            <person name="Zhao J."/>
            <person name="Liu C."/>
            <person name="Gao L."/>
            <person name="Xia E."/>
            <person name="Lu Y."/>
            <person name="Tai Y."/>
            <person name="She G."/>
            <person name="Sun J."/>
            <person name="Cao H."/>
            <person name="Tong W."/>
            <person name="Gao Q."/>
            <person name="Li Y."/>
            <person name="Deng W."/>
            <person name="Jiang X."/>
            <person name="Wang W."/>
            <person name="Chen Q."/>
            <person name="Zhang S."/>
            <person name="Li H."/>
            <person name="Wu J."/>
            <person name="Wang P."/>
            <person name="Li P."/>
            <person name="Shi C."/>
            <person name="Zheng F."/>
            <person name="Jian J."/>
            <person name="Huang B."/>
            <person name="Shan D."/>
            <person name="Shi M."/>
            <person name="Fang C."/>
            <person name="Yue Y."/>
            <person name="Li F."/>
            <person name="Li D."/>
            <person name="Wei S."/>
            <person name="Han B."/>
            <person name="Jiang C."/>
            <person name="Yin Y."/>
            <person name="Xia T."/>
            <person name="Zhang Z."/>
            <person name="Bennetzen J.L."/>
            <person name="Zhao S."/>
            <person name="Wan X."/>
        </authorList>
    </citation>
    <scope>NUCLEOTIDE SEQUENCE [LARGE SCALE GENOMIC DNA]</scope>
    <source>
        <strain evidence="25">cv. Shuchazao</strain>
        <tissue evidence="24">Leaf</tissue>
    </source>
</reference>
<keyword evidence="5" id="KW-1003">Cell membrane</keyword>
<evidence type="ECO:0000256" key="22">
    <source>
        <dbReference type="SAM" id="SignalP"/>
    </source>
</evidence>
<dbReference type="EMBL" id="SDRB02001731">
    <property type="protein sequence ID" value="THG20793.1"/>
    <property type="molecule type" value="Genomic_DNA"/>
</dbReference>
<keyword evidence="9 22" id="KW-0732">Signal</keyword>
<keyword evidence="13 20" id="KW-0067">ATP-binding</keyword>
<dbReference type="InterPro" id="IPR017441">
    <property type="entry name" value="Protein_kinase_ATP_BS"/>
</dbReference>
<dbReference type="GO" id="GO:0030246">
    <property type="term" value="F:carbohydrate binding"/>
    <property type="evidence" value="ECO:0007669"/>
    <property type="project" value="UniProtKB-KW"/>
</dbReference>
<dbReference type="EC" id="2.7.11.1" evidence="4"/>
<keyword evidence="25" id="KW-1185">Reference proteome</keyword>
<keyword evidence="10" id="KW-0430">Lectin</keyword>
<name>A0A4S4EV30_CAMSN</name>
<dbReference type="GO" id="GO:0006952">
    <property type="term" value="P:defense response"/>
    <property type="evidence" value="ECO:0007669"/>
    <property type="project" value="UniProtKB-ARBA"/>
</dbReference>
<comment type="similarity">
    <text evidence="2">In the N-terminal section; belongs to the leguminous lectin family.</text>
</comment>
<dbReference type="PROSITE" id="PS50011">
    <property type="entry name" value="PROTEIN_KINASE_DOM"/>
    <property type="match status" value="1"/>
</dbReference>
<comment type="subcellular location">
    <subcellularLocation>
        <location evidence="1">Cell membrane</location>
        <topology evidence="1">Single-pass type I membrane protein</topology>
    </subcellularLocation>
</comment>
<evidence type="ECO:0000259" key="23">
    <source>
        <dbReference type="PROSITE" id="PS50011"/>
    </source>
</evidence>
<dbReference type="Gene3D" id="2.60.120.200">
    <property type="match status" value="1"/>
</dbReference>
<evidence type="ECO:0000256" key="13">
    <source>
        <dbReference type="ARBA" id="ARBA00022840"/>
    </source>
</evidence>
<dbReference type="Pfam" id="PF00139">
    <property type="entry name" value="Lectin_legB"/>
    <property type="match status" value="1"/>
</dbReference>
<evidence type="ECO:0000256" key="6">
    <source>
        <dbReference type="ARBA" id="ARBA00022527"/>
    </source>
</evidence>
<dbReference type="Proteomes" id="UP000306102">
    <property type="component" value="Unassembled WGS sequence"/>
</dbReference>
<evidence type="ECO:0000313" key="25">
    <source>
        <dbReference type="Proteomes" id="UP000306102"/>
    </source>
</evidence>
<evidence type="ECO:0000256" key="8">
    <source>
        <dbReference type="ARBA" id="ARBA00022692"/>
    </source>
</evidence>
<organism evidence="24 25">
    <name type="scientific">Camellia sinensis var. sinensis</name>
    <name type="common">China tea</name>
    <dbReference type="NCBI Taxonomy" id="542762"/>
    <lineage>
        <taxon>Eukaryota</taxon>
        <taxon>Viridiplantae</taxon>
        <taxon>Streptophyta</taxon>
        <taxon>Embryophyta</taxon>
        <taxon>Tracheophyta</taxon>
        <taxon>Spermatophyta</taxon>
        <taxon>Magnoliopsida</taxon>
        <taxon>eudicotyledons</taxon>
        <taxon>Gunneridae</taxon>
        <taxon>Pentapetalae</taxon>
        <taxon>asterids</taxon>
        <taxon>Ericales</taxon>
        <taxon>Theaceae</taxon>
        <taxon>Camellia</taxon>
    </lineage>
</organism>
<evidence type="ECO:0000256" key="17">
    <source>
        <dbReference type="ARBA" id="ARBA00023180"/>
    </source>
</evidence>
<evidence type="ECO:0000256" key="9">
    <source>
        <dbReference type="ARBA" id="ARBA00022729"/>
    </source>
</evidence>
<evidence type="ECO:0000256" key="1">
    <source>
        <dbReference type="ARBA" id="ARBA00004251"/>
    </source>
</evidence>
<comment type="catalytic activity">
    <reaction evidence="18">
        <text>L-threonyl-[protein] + ATP = O-phospho-L-threonyl-[protein] + ADP + H(+)</text>
        <dbReference type="Rhea" id="RHEA:46608"/>
        <dbReference type="Rhea" id="RHEA-COMP:11060"/>
        <dbReference type="Rhea" id="RHEA-COMP:11605"/>
        <dbReference type="ChEBI" id="CHEBI:15378"/>
        <dbReference type="ChEBI" id="CHEBI:30013"/>
        <dbReference type="ChEBI" id="CHEBI:30616"/>
        <dbReference type="ChEBI" id="CHEBI:61977"/>
        <dbReference type="ChEBI" id="CHEBI:456216"/>
        <dbReference type="EC" id="2.7.11.1"/>
    </reaction>
</comment>
<proteinExistence type="inferred from homology"/>
<gene>
    <name evidence="24" type="ORF">TEA_003867</name>
</gene>
<evidence type="ECO:0000256" key="21">
    <source>
        <dbReference type="SAM" id="Phobius"/>
    </source>
</evidence>
<feature type="chain" id="PRO_5020204807" description="non-specific serine/threonine protein kinase" evidence="22">
    <location>
        <begin position="25"/>
        <end position="786"/>
    </location>
</feature>
<evidence type="ECO:0000256" key="7">
    <source>
        <dbReference type="ARBA" id="ARBA00022679"/>
    </source>
</evidence>
<dbReference type="Gene3D" id="3.30.200.20">
    <property type="entry name" value="Phosphorylase Kinase, domain 1"/>
    <property type="match status" value="2"/>
</dbReference>
<dbReference type="InterPro" id="IPR000719">
    <property type="entry name" value="Prot_kinase_dom"/>
</dbReference>
<dbReference type="CDD" id="cd14066">
    <property type="entry name" value="STKc_IRAK"/>
    <property type="match status" value="1"/>
</dbReference>
<dbReference type="InterPro" id="IPR050528">
    <property type="entry name" value="L-type_Lectin-RKs"/>
</dbReference>
<comment type="caution">
    <text evidence="24">The sequence shown here is derived from an EMBL/GenBank/DDBJ whole genome shotgun (WGS) entry which is preliminary data.</text>
</comment>
<dbReference type="InterPro" id="IPR008271">
    <property type="entry name" value="Ser/Thr_kinase_AS"/>
</dbReference>
<evidence type="ECO:0000256" key="18">
    <source>
        <dbReference type="ARBA" id="ARBA00047899"/>
    </source>
</evidence>
<comment type="similarity">
    <text evidence="3">In the C-terminal section; belongs to the protein kinase superfamily. Ser/Thr protein kinase family.</text>
</comment>
<evidence type="ECO:0000256" key="2">
    <source>
        <dbReference type="ARBA" id="ARBA00008536"/>
    </source>
</evidence>
<evidence type="ECO:0000256" key="4">
    <source>
        <dbReference type="ARBA" id="ARBA00012513"/>
    </source>
</evidence>
<dbReference type="GO" id="GO:0051707">
    <property type="term" value="P:response to other organism"/>
    <property type="evidence" value="ECO:0007669"/>
    <property type="project" value="UniProtKB-ARBA"/>
</dbReference>
<keyword evidence="7" id="KW-0808">Transferase</keyword>